<keyword evidence="1" id="KW-0808">Transferase</keyword>
<keyword evidence="1" id="KW-0328">Glycosyltransferase</keyword>
<dbReference type="GO" id="GO:0016757">
    <property type="term" value="F:glycosyltransferase activity"/>
    <property type="evidence" value="ECO:0007669"/>
    <property type="project" value="UniProtKB-KW"/>
</dbReference>
<protein>
    <submittedName>
        <fullName evidence="1">Glycosyltransferase family 2 protein</fullName>
        <ecNumber evidence="1">2.4.-.-</ecNumber>
    </submittedName>
</protein>
<dbReference type="Gene3D" id="3.90.550.60">
    <property type="match status" value="1"/>
</dbReference>
<sequence>MQMIVEELATSLKVWAEGCQAIQAREAIPISMPDRSNSNEQIDDIFFARGLDLTSLSGKDTLTMAGYQELQTGTLRNSFYTSIFARHTDVRDVQFRIVTRGDFEVTLFSSATNSGVKNLKKLTIKSSEDGEPVTTTARVRLEGEAGKNARLFWSGVALHDNAQILDTSWDAIAPSTVDGKMLVVLRTFGRTLDILDLLTSFEEQSQGNPAYQRALRNIKFVVLDTSAGLTPESYSLCSSFEHVDSFAFEGPNMGGGGNMSQILLVIEDAVERSGVSIDEMLLLDDDLSISMETLYRHWASVLFRTDNTLFTLPVFTKSEPRRMWEDGAFWGRFLDADCQPDRKSIAPRLIRHNYQFEGYKHLDELAVPNYPEYCTFIFLSLPYTQFKKLGFPLAFFLRGDDIEYSLRHNRSGGKIMSNPNLTAWHEPAHSYGQEYMSISHGIIINMAYGQDMADDFVSFFQKRALAHTSVSDVRGIELYTEVLRDLNSRDVFLEHNFKDHYVQKLGFFKKFDAEYEHLPAEVQRDVITKAEKRGQPIVRSGFLYMPVAAQSEIAQVMLENPHTETVRLYRSKDKENLTALTKALSAFYAALAQFDAEYDAIKAHYGERVERSTGRTFWLDEMEVSKGDLRILTRSEFLAAAE</sequence>
<dbReference type="InterPro" id="IPR029044">
    <property type="entry name" value="Nucleotide-diphossugar_trans"/>
</dbReference>
<evidence type="ECO:0000313" key="1">
    <source>
        <dbReference type="EMBL" id="MEX1663311.1"/>
    </source>
</evidence>
<organism evidence="1 2">
    <name type="scientific">Thioclava arctica</name>
    <dbReference type="NCBI Taxonomy" id="3238301"/>
    <lineage>
        <taxon>Bacteria</taxon>
        <taxon>Pseudomonadati</taxon>
        <taxon>Pseudomonadota</taxon>
        <taxon>Alphaproteobacteria</taxon>
        <taxon>Rhodobacterales</taxon>
        <taxon>Paracoccaceae</taxon>
        <taxon>Thioclava</taxon>
    </lineage>
</organism>
<dbReference type="SUPFAM" id="SSF53448">
    <property type="entry name" value="Nucleotide-diphospho-sugar transferases"/>
    <property type="match status" value="1"/>
</dbReference>
<name>A0ABV3TP65_9RHOB</name>
<keyword evidence="2" id="KW-1185">Reference proteome</keyword>
<evidence type="ECO:0000313" key="2">
    <source>
        <dbReference type="Proteomes" id="UP001557465"/>
    </source>
</evidence>
<accession>A0ABV3TP65</accession>
<dbReference type="EMBL" id="JBFRYC010000014">
    <property type="protein sequence ID" value="MEX1663311.1"/>
    <property type="molecule type" value="Genomic_DNA"/>
</dbReference>
<dbReference type="Proteomes" id="UP001557465">
    <property type="component" value="Unassembled WGS sequence"/>
</dbReference>
<reference evidence="1 2" key="1">
    <citation type="journal article" date="2011" name="Int. J. Syst. Evol. Microbiol.">
        <title>Zhongshania antarctica gen. nov., sp. nov. and Zhongshania guokunii sp. nov., gammaproteobacteria respectively isolated from coastal attached (fast) ice and surface seawater of the Antarctic.</title>
        <authorList>
            <person name="Li H.J."/>
            <person name="Zhang X.Y."/>
            <person name="Chen C.X."/>
            <person name="Zhang Y.J."/>
            <person name="Gao Z.M."/>
            <person name="Yu Y."/>
            <person name="Chen X.L."/>
            <person name="Chen B."/>
            <person name="Zhang Y.Z."/>
        </authorList>
    </citation>
    <scope>NUCLEOTIDE SEQUENCE [LARGE SCALE GENOMIC DNA]</scope>
    <source>
        <strain evidence="1 2">15-R06ZXC-3</strain>
    </source>
</reference>
<dbReference type="EC" id="2.4.-.-" evidence="1"/>
<comment type="caution">
    <text evidence="1">The sequence shown here is derived from an EMBL/GenBank/DDBJ whole genome shotgun (WGS) entry which is preliminary data.</text>
</comment>
<dbReference type="RefSeq" id="WP_368392871.1">
    <property type="nucleotide sequence ID" value="NZ_JBFRYC010000014.1"/>
</dbReference>
<proteinExistence type="predicted"/>
<gene>
    <name evidence="1" type="ORF">AB4874_16995</name>
</gene>